<evidence type="ECO:0000313" key="2">
    <source>
        <dbReference type="EMBL" id="SUF39120.1"/>
    </source>
</evidence>
<gene>
    <name evidence="2" type="ORF">NCTC9854_03469</name>
</gene>
<proteinExistence type="predicted"/>
<evidence type="ECO:0000313" key="3">
    <source>
        <dbReference type="Proteomes" id="UP000254773"/>
    </source>
</evidence>
<name>A0A379QEU9_SALER</name>
<accession>A0A379QEU9</accession>
<evidence type="ECO:0000256" key="1">
    <source>
        <dbReference type="SAM" id="MobiDB-lite"/>
    </source>
</evidence>
<dbReference type="AlphaFoldDB" id="A0A379QEU9"/>
<dbReference type="Proteomes" id="UP000254773">
    <property type="component" value="Unassembled WGS sequence"/>
</dbReference>
<reference evidence="2 3" key="1">
    <citation type="submission" date="2018-06" db="EMBL/GenBank/DDBJ databases">
        <authorList>
            <consortium name="Pathogen Informatics"/>
            <person name="Doyle S."/>
        </authorList>
    </citation>
    <scope>NUCLEOTIDE SEQUENCE [LARGE SCALE GENOMIC DNA]</scope>
    <source>
        <strain evidence="2 3">NCTC9854</strain>
    </source>
</reference>
<protein>
    <submittedName>
        <fullName evidence="2">Uncharacterized protein</fullName>
    </submittedName>
</protein>
<feature type="region of interest" description="Disordered" evidence="1">
    <location>
        <begin position="1"/>
        <end position="21"/>
    </location>
</feature>
<dbReference type="EMBL" id="UGWI01000001">
    <property type="protein sequence ID" value="SUF39120.1"/>
    <property type="molecule type" value="Genomic_DNA"/>
</dbReference>
<sequence>MNGEPAARQDDLGHPGEPAAEDSNLHLEFYWVYKHIGIKFRYDW</sequence>
<organism evidence="2 3">
    <name type="scientific">Salmonella enterica</name>
    <name type="common">Salmonella choleraesuis</name>
    <dbReference type="NCBI Taxonomy" id="28901"/>
    <lineage>
        <taxon>Bacteria</taxon>
        <taxon>Pseudomonadati</taxon>
        <taxon>Pseudomonadota</taxon>
        <taxon>Gammaproteobacteria</taxon>
        <taxon>Enterobacterales</taxon>
        <taxon>Enterobacteriaceae</taxon>
        <taxon>Salmonella</taxon>
    </lineage>
</organism>